<sequence>MLSLDQNFSMMIFPLFFVAFFLLCMGIIQYSNVRKKNKEMINKIKRGGFDDGAANHEKNSSASSKKSINPFAAFFSLFSKKSSKKDLSDPGEMKIKFLRAGLQWENAESAFWGAKLCFPLLFVGCFILSRVFIFKVMADPMTVSITVLLGLFGFYLPEIWLKQKTDKRKEILFKGLPDALDLLLVCVEAGMGLDSAMNRVGQELRLTYPDLSREFSLMNLEMRAGKMRQDALRNLARRTGIDEMASLVTLLIQTDKFGTSVGSALKVFSDSFRTKRFQKAEEIAAKLPVNILFPLILFIFPSLFVVILGPAAITIYNNIILK</sequence>
<proteinExistence type="predicted"/>
<comment type="subcellular location">
    <subcellularLocation>
        <location evidence="1">Cell membrane</location>
        <topology evidence="1">Multi-pass membrane protein</topology>
    </subcellularLocation>
</comment>
<evidence type="ECO:0000313" key="8">
    <source>
        <dbReference type="EMBL" id="SDT97949.1"/>
    </source>
</evidence>
<dbReference type="GO" id="GO:0005886">
    <property type="term" value="C:plasma membrane"/>
    <property type="evidence" value="ECO:0007669"/>
    <property type="project" value="UniProtKB-SubCell"/>
</dbReference>
<evidence type="ECO:0000256" key="4">
    <source>
        <dbReference type="ARBA" id="ARBA00022989"/>
    </source>
</evidence>
<dbReference type="Proteomes" id="UP000199608">
    <property type="component" value="Unassembled WGS sequence"/>
</dbReference>
<gene>
    <name evidence="8" type="ORF">SAMN04487931_103321</name>
</gene>
<dbReference type="Pfam" id="PF00482">
    <property type="entry name" value="T2SSF"/>
    <property type="match status" value="1"/>
</dbReference>
<evidence type="ECO:0000256" key="5">
    <source>
        <dbReference type="ARBA" id="ARBA00023136"/>
    </source>
</evidence>
<feature type="transmembrane region" description="Helical" evidence="6">
    <location>
        <begin position="143"/>
        <end position="161"/>
    </location>
</feature>
<dbReference type="InterPro" id="IPR018076">
    <property type="entry name" value="T2SS_GspF_dom"/>
</dbReference>
<organism evidence="8 9">
    <name type="scientific">Desulfobacula phenolica</name>
    <dbReference type="NCBI Taxonomy" id="90732"/>
    <lineage>
        <taxon>Bacteria</taxon>
        <taxon>Pseudomonadati</taxon>
        <taxon>Thermodesulfobacteriota</taxon>
        <taxon>Desulfobacteria</taxon>
        <taxon>Desulfobacterales</taxon>
        <taxon>Desulfobacteraceae</taxon>
        <taxon>Desulfobacula</taxon>
    </lineage>
</organism>
<evidence type="ECO:0000256" key="2">
    <source>
        <dbReference type="ARBA" id="ARBA00022475"/>
    </source>
</evidence>
<keyword evidence="3 6" id="KW-0812">Transmembrane</keyword>
<keyword evidence="2" id="KW-1003">Cell membrane</keyword>
<dbReference type="PANTHER" id="PTHR35007:SF2">
    <property type="entry name" value="PILUS ASSEMBLE PROTEIN"/>
    <property type="match status" value="1"/>
</dbReference>
<protein>
    <submittedName>
        <fullName evidence="8">Tight adherence protein C</fullName>
    </submittedName>
</protein>
<dbReference type="AlphaFoldDB" id="A0A1H2ESE4"/>
<feature type="transmembrane region" description="Helical" evidence="6">
    <location>
        <begin position="12"/>
        <end position="33"/>
    </location>
</feature>
<feature type="transmembrane region" description="Helical" evidence="6">
    <location>
        <begin position="116"/>
        <end position="137"/>
    </location>
</feature>
<dbReference type="RefSeq" id="WP_217641232.1">
    <property type="nucleotide sequence ID" value="NZ_FNLL01000003.1"/>
</dbReference>
<name>A0A1H2ESE4_9BACT</name>
<feature type="transmembrane region" description="Helical" evidence="6">
    <location>
        <begin position="291"/>
        <end position="316"/>
    </location>
</feature>
<feature type="domain" description="Type II secretion system protein GspF" evidence="7">
    <location>
        <begin position="180"/>
        <end position="308"/>
    </location>
</feature>
<dbReference type="EMBL" id="FNLL01000003">
    <property type="protein sequence ID" value="SDT97949.1"/>
    <property type="molecule type" value="Genomic_DNA"/>
</dbReference>
<evidence type="ECO:0000256" key="1">
    <source>
        <dbReference type="ARBA" id="ARBA00004651"/>
    </source>
</evidence>
<evidence type="ECO:0000256" key="3">
    <source>
        <dbReference type="ARBA" id="ARBA00022692"/>
    </source>
</evidence>
<reference evidence="9" key="1">
    <citation type="submission" date="2016-10" db="EMBL/GenBank/DDBJ databases">
        <authorList>
            <person name="Varghese N."/>
            <person name="Submissions S."/>
        </authorList>
    </citation>
    <scope>NUCLEOTIDE SEQUENCE [LARGE SCALE GENOMIC DNA]</scope>
    <source>
        <strain evidence="9">DSM 3384</strain>
    </source>
</reference>
<accession>A0A1H2ESE4</accession>
<keyword evidence="4 6" id="KW-1133">Transmembrane helix</keyword>
<keyword evidence="5 6" id="KW-0472">Membrane</keyword>
<evidence type="ECO:0000256" key="6">
    <source>
        <dbReference type="SAM" id="Phobius"/>
    </source>
</evidence>
<dbReference type="PANTHER" id="PTHR35007">
    <property type="entry name" value="INTEGRAL MEMBRANE PROTEIN-RELATED"/>
    <property type="match status" value="1"/>
</dbReference>
<evidence type="ECO:0000313" key="9">
    <source>
        <dbReference type="Proteomes" id="UP000199608"/>
    </source>
</evidence>
<evidence type="ECO:0000259" key="7">
    <source>
        <dbReference type="Pfam" id="PF00482"/>
    </source>
</evidence>
<keyword evidence="9" id="KW-1185">Reference proteome</keyword>